<proteinExistence type="predicted"/>
<dbReference type="AlphaFoldDB" id="A0A8J7LTH0"/>
<protein>
    <submittedName>
        <fullName evidence="1">Uncharacterized protein</fullName>
    </submittedName>
</protein>
<evidence type="ECO:0000313" key="1">
    <source>
        <dbReference type="EMBL" id="MBJ6373119.1"/>
    </source>
</evidence>
<name>A0A8J7LTH0_9RHOB</name>
<accession>A0A8J7LTH0</accession>
<dbReference type="Proteomes" id="UP000619079">
    <property type="component" value="Unassembled WGS sequence"/>
</dbReference>
<evidence type="ECO:0000313" key="2">
    <source>
        <dbReference type="Proteomes" id="UP000619079"/>
    </source>
</evidence>
<dbReference type="RefSeq" id="WP_199025991.1">
    <property type="nucleotide sequence ID" value="NZ_JAELVR010000011.1"/>
</dbReference>
<comment type="caution">
    <text evidence="1">The sequence shown here is derived from an EMBL/GenBank/DDBJ whole genome shotgun (WGS) entry which is preliminary data.</text>
</comment>
<dbReference type="EMBL" id="JAELVR010000011">
    <property type="protein sequence ID" value="MBJ6373119.1"/>
    <property type="molecule type" value="Genomic_DNA"/>
</dbReference>
<keyword evidence="2" id="KW-1185">Reference proteome</keyword>
<sequence>MKECDEDVTSYFLRHTNFVPRNTIRFGNRIYSDIEKSRGITSDKYKKVVSDISREIANALITVASAYLVAASYDDDIGYLLEVDEQLREFLSKGPVSDRFVDEVVENMQTNLTDGFVKPLKNFIGHIGKDVFSKSELSGAIQEFTRENKDYNSMAQNFNLNRLENILWIQGLIGYRPENGGGDVSYYFSDVNEQTDLPMNHDTYVFFRA</sequence>
<reference evidence="1" key="1">
    <citation type="submission" date="2020-12" db="EMBL/GenBank/DDBJ databases">
        <title>Sedimentitalea sp. nov., isolated from sand in Incheon.</title>
        <authorList>
            <person name="Kim W."/>
        </authorList>
    </citation>
    <scope>NUCLEOTIDE SEQUENCE</scope>
    <source>
        <strain evidence="1">CAU 1593</strain>
    </source>
</reference>
<organism evidence="1 2">
    <name type="scientific">Sedimentitalea arenosa</name>
    <dbReference type="NCBI Taxonomy" id="2798803"/>
    <lineage>
        <taxon>Bacteria</taxon>
        <taxon>Pseudomonadati</taxon>
        <taxon>Pseudomonadota</taxon>
        <taxon>Alphaproteobacteria</taxon>
        <taxon>Rhodobacterales</taxon>
        <taxon>Paracoccaceae</taxon>
        <taxon>Sedimentitalea</taxon>
    </lineage>
</organism>
<gene>
    <name evidence="1" type="ORF">JF290_16450</name>
</gene>